<sequence length="109" mass="12299">MSARSNPRRSNGHRRDMLRRRVLAAYDTCAICGRPVDKTLKSPHPMSAEVDELIPVSRGGDPYSFANCRLTHRICNRFKSDKTDEHARALLAGKQTIKPSSMPFRTFGI</sequence>
<dbReference type="GO" id="GO:0003676">
    <property type="term" value="F:nucleic acid binding"/>
    <property type="evidence" value="ECO:0007669"/>
    <property type="project" value="InterPro"/>
</dbReference>
<dbReference type="AlphaFoldDB" id="A0A1X2ZM70"/>
<evidence type="ECO:0000313" key="2">
    <source>
        <dbReference type="Proteomes" id="UP000193664"/>
    </source>
</evidence>
<gene>
    <name evidence="1" type="ORF">AD0028_0770</name>
</gene>
<keyword evidence="1" id="KW-0378">Hydrolase</keyword>
<organism evidence="1 2">
    <name type="scientific">Bifidobacterium adolescentis</name>
    <dbReference type="NCBI Taxonomy" id="1680"/>
    <lineage>
        <taxon>Bacteria</taxon>
        <taxon>Bacillati</taxon>
        <taxon>Actinomycetota</taxon>
        <taxon>Actinomycetes</taxon>
        <taxon>Bifidobacteriales</taxon>
        <taxon>Bifidobacteriaceae</taxon>
        <taxon>Bifidobacterium</taxon>
    </lineage>
</organism>
<proteinExistence type="predicted"/>
<dbReference type="Proteomes" id="UP000193664">
    <property type="component" value="Unassembled WGS sequence"/>
</dbReference>
<dbReference type="EMBL" id="LNKF01000002">
    <property type="protein sequence ID" value="OSG95530.1"/>
    <property type="molecule type" value="Genomic_DNA"/>
</dbReference>
<dbReference type="CDD" id="cd00085">
    <property type="entry name" value="HNHc"/>
    <property type="match status" value="1"/>
</dbReference>
<dbReference type="RefSeq" id="WP_085408279.1">
    <property type="nucleotide sequence ID" value="NZ_JACTOC010000001.1"/>
</dbReference>
<dbReference type="InterPro" id="IPR003615">
    <property type="entry name" value="HNH_nuc"/>
</dbReference>
<dbReference type="Gene3D" id="1.10.30.50">
    <property type="match status" value="1"/>
</dbReference>
<dbReference type="InterPro" id="IPR002711">
    <property type="entry name" value="HNH"/>
</dbReference>
<accession>A0A1X2ZM70</accession>
<dbReference type="GO" id="GO:0004519">
    <property type="term" value="F:endonuclease activity"/>
    <property type="evidence" value="ECO:0007669"/>
    <property type="project" value="UniProtKB-KW"/>
</dbReference>
<evidence type="ECO:0000313" key="1">
    <source>
        <dbReference type="EMBL" id="OSG95530.1"/>
    </source>
</evidence>
<keyword evidence="1" id="KW-0255">Endonuclease</keyword>
<name>A0A1X2ZM70_BIFAD</name>
<dbReference type="SMART" id="SM00507">
    <property type="entry name" value="HNHc"/>
    <property type="match status" value="1"/>
</dbReference>
<dbReference type="GO" id="GO:0008270">
    <property type="term" value="F:zinc ion binding"/>
    <property type="evidence" value="ECO:0007669"/>
    <property type="project" value="InterPro"/>
</dbReference>
<keyword evidence="1" id="KW-0540">Nuclease</keyword>
<reference evidence="1 2" key="1">
    <citation type="journal article" date="2016" name="Sci. Rep.">
        <title>Evaluation of genetic diversity among strains of the human gut commensal Bifidobacterium adolescentis.</title>
        <authorList>
            <person name="Duranti S."/>
            <person name="Milani C."/>
            <person name="Lugli G.A."/>
            <person name="Mancabelli L."/>
            <person name="Turroni F."/>
            <person name="Ferrario C."/>
            <person name="Mangifesta M."/>
            <person name="Viappiani A."/>
            <person name="Sanchez B."/>
            <person name="Margolles A."/>
            <person name="van Sinderen D."/>
            <person name="Ventura M."/>
        </authorList>
    </citation>
    <scope>NUCLEOTIDE SEQUENCE [LARGE SCALE GENOMIC DNA]</scope>
    <source>
        <strain evidence="1 2">AD2-8</strain>
    </source>
</reference>
<dbReference type="Pfam" id="PF01844">
    <property type="entry name" value="HNH"/>
    <property type="match status" value="1"/>
</dbReference>
<protein>
    <submittedName>
        <fullName evidence="1">Endonuclease</fullName>
    </submittedName>
</protein>
<comment type="caution">
    <text evidence="1">The sequence shown here is derived from an EMBL/GenBank/DDBJ whole genome shotgun (WGS) entry which is preliminary data.</text>
</comment>